<dbReference type="InterPro" id="IPR029066">
    <property type="entry name" value="PLP-binding_barrel"/>
</dbReference>
<sequence length="388" mass="43811">MFLNQIEKRNRQLVKTAFLLHQNQEILPDSYIVDVDVFLENAELILKSANEKNIKLYFMLKQVGRNPYLASELMKLGYSGAVTVDFREALVMMRHKIPIGNVGHLVQVPQAMIKEIVAYKPEVITVYSKEKIQAIEDAAKELRIKQGIMLRVYGDNDTLYSGQMAGIHLHELKETVLWIKSNCLHVEIKGITSFPCYLYSEKDKDILPTANLGTVQFANEILKTCGVTAQIINTPASTCCRTLNQMLKYGGNCGEPGHGLSGTTIMHADFELEERPAVVYVSEISHNFGGNAYCYGGGYYRRSHVKNVLVGISYEERRRLLVIPPTHESIDYHLGISDECKIGDTALMAFRFQIFSTRSDVVLVKGIQHGKYEIVGIYDSHGRKKEEL</sequence>
<evidence type="ECO:0000313" key="4">
    <source>
        <dbReference type="EMBL" id="QEJ98207.1"/>
    </source>
</evidence>
<dbReference type="EMBL" id="CDNC01000012">
    <property type="protein sequence ID" value="CEM61623.1"/>
    <property type="molecule type" value="Genomic_DNA"/>
</dbReference>
<dbReference type="OrthoDB" id="3189402at2"/>
<evidence type="ECO:0000313" key="5">
    <source>
        <dbReference type="Proteomes" id="UP000042527"/>
    </source>
</evidence>
<dbReference type="AlphaFoldDB" id="A0A0B7GT32"/>
<dbReference type="GeneID" id="57753224"/>
<evidence type="ECO:0000259" key="2">
    <source>
        <dbReference type="Pfam" id="PF21279"/>
    </source>
</evidence>
<evidence type="ECO:0000259" key="1">
    <source>
        <dbReference type="Pfam" id="PF01168"/>
    </source>
</evidence>
<dbReference type="Pfam" id="PF21279">
    <property type="entry name" value="YhfX-like_C"/>
    <property type="match status" value="1"/>
</dbReference>
<dbReference type="SUPFAM" id="SSF51419">
    <property type="entry name" value="PLP-binding barrel"/>
    <property type="match status" value="1"/>
</dbReference>
<dbReference type="Proteomes" id="UP000042527">
    <property type="component" value="Unassembled WGS sequence"/>
</dbReference>
<feature type="domain" description="YhfX-like C-terminal" evidence="2">
    <location>
        <begin position="279"/>
        <end position="374"/>
    </location>
</feature>
<proteinExistence type="predicted"/>
<reference evidence="3" key="1">
    <citation type="submission" date="2015-01" db="EMBL/GenBank/DDBJ databases">
        <authorList>
            <person name="Xiang T."/>
            <person name="Song Y."/>
            <person name="Huang L."/>
            <person name="Wang B."/>
            <person name="Wu P."/>
        </authorList>
    </citation>
    <scope>NUCLEOTIDE SEQUENCE [LARGE SCALE GENOMIC DNA]</scope>
    <source>
        <strain evidence="3">V1</strain>
    </source>
</reference>
<dbReference type="Pfam" id="PF01168">
    <property type="entry name" value="Ala_racemase_N"/>
    <property type="match status" value="1"/>
</dbReference>
<protein>
    <submittedName>
        <fullName evidence="3">Putative amino acid racemase</fullName>
    </submittedName>
    <submittedName>
        <fullName evidence="4">YhfX family PLP-dependent enzyme</fullName>
    </submittedName>
</protein>
<evidence type="ECO:0000313" key="3">
    <source>
        <dbReference type="EMBL" id="CEM61623.1"/>
    </source>
</evidence>
<accession>A0A0B7GT32</accession>
<dbReference type="InterPro" id="IPR001608">
    <property type="entry name" value="Ala_racemase_N"/>
</dbReference>
<keyword evidence="5" id="KW-1185">Reference proteome</keyword>
<organism evidence="3 5">
    <name type="scientific">Treponema phagedenis</name>
    <dbReference type="NCBI Taxonomy" id="162"/>
    <lineage>
        <taxon>Bacteria</taxon>
        <taxon>Pseudomonadati</taxon>
        <taxon>Spirochaetota</taxon>
        <taxon>Spirochaetia</taxon>
        <taxon>Spirochaetales</taxon>
        <taxon>Treponemataceae</taxon>
        <taxon>Treponema</taxon>
    </lineage>
</organism>
<gene>
    <name evidence="3" type="primary">yhfX</name>
    <name evidence="4" type="ORF">FUT82_09495</name>
    <name evidence="3" type="ORF">TPHV1_20160</name>
</gene>
<name>A0A0B7GT32_TREPH</name>
<dbReference type="InterPro" id="IPR048449">
    <property type="entry name" value="YhfX-like_C"/>
</dbReference>
<dbReference type="Proteomes" id="UP000323594">
    <property type="component" value="Chromosome"/>
</dbReference>
<evidence type="ECO:0000313" key="6">
    <source>
        <dbReference type="Proteomes" id="UP000323594"/>
    </source>
</evidence>
<reference evidence="4 6" key="3">
    <citation type="submission" date="2019-08" db="EMBL/GenBank/DDBJ databases">
        <authorList>
            <person name="Kuhnert P."/>
        </authorList>
    </citation>
    <scope>NUCLEOTIDE SEQUENCE [LARGE SCALE GENOMIC DNA]</scope>
    <source>
        <strain evidence="4 6">B36.5</strain>
    </source>
</reference>
<feature type="domain" description="Alanine racemase N-terminal" evidence="1">
    <location>
        <begin position="33"/>
        <end position="262"/>
    </location>
</feature>
<dbReference type="RefSeq" id="WP_044634558.1">
    <property type="nucleotide sequence ID" value="NZ_CDNC01000012.1"/>
</dbReference>
<dbReference type="Gene3D" id="2.40.37.30">
    <property type="match status" value="2"/>
</dbReference>
<reference evidence="5" key="2">
    <citation type="submission" date="2015-01" db="EMBL/GenBank/DDBJ databases">
        <authorList>
            <person name="Manzoor Shahid"/>
            <person name="Zubair Saima"/>
        </authorList>
    </citation>
    <scope>NUCLEOTIDE SEQUENCE [LARGE SCALE GENOMIC DNA]</scope>
    <source>
        <strain evidence="5">V1</strain>
    </source>
</reference>
<dbReference type="EMBL" id="CP042817">
    <property type="protein sequence ID" value="QEJ98207.1"/>
    <property type="molecule type" value="Genomic_DNA"/>
</dbReference>